<dbReference type="PROSITE" id="PS50968">
    <property type="entry name" value="BIOTINYL_LIPOYL"/>
    <property type="match status" value="1"/>
</dbReference>
<dbReference type="SUPFAM" id="SSF56059">
    <property type="entry name" value="Glutathione synthetase ATP-binding domain-like"/>
    <property type="match status" value="1"/>
</dbReference>
<comment type="caution">
    <text evidence="11">The sequence shown here is derived from an EMBL/GenBank/DDBJ whole genome shotgun (WGS) entry which is preliminary data.</text>
</comment>
<dbReference type="Gene3D" id="2.40.50.100">
    <property type="match status" value="1"/>
</dbReference>
<dbReference type="InterPro" id="IPR011054">
    <property type="entry name" value="Rudment_hybrid_motif"/>
</dbReference>
<keyword evidence="5" id="KW-0092">Biotin</keyword>
<feature type="domain" description="ATP-grasp" evidence="9">
    <location>
        <begin position="121"/>
        <end position="326"/>
    </location>
</feature>
<dbReference type="InterPro" id="IPR005479">
    <property type="entry name" value="CPAse_ATP-bd"/>
</dbReference>
<dbReference type="Pfam" id="PF02785">
    <property type="entry name" value="Biotin_carb_C"/>
    <property type="match status" value="1"/>
</dbReference>
<sequence length="716" mass="75135">MTHTPPAAPAGPVTTLLVANRGEIARRIIRTCRTLGVATVAVHAPGEEDAAHVREADTALRLAVPEGRGPVDAYLDPHALVAAARASGADAVHPGYGFLSENAAFARAVTGAGLTWVGPSAEAVEQMGSKTLAKKVARDAGVPVADALDPADVRAEHLPVLVKAVSGGGGRGMRVIRDLAGLAAGAEAARTEAASAFGDPSVFCEPYVERGRHVEVQVLADRHGTVWALGERDCSAQRRHQKVLEEAPAPGLPERIRQRLHRAARDLASAIGYTGAGTAEFLVPVTGDGLGEPVFLEMNTRLQVEHPVTECVTGLDLVEWQLRIAEGEPLPAGGPPAPRGHAVEARLYAEDPREDWRPRTGLLHTFDVPAATASFTPLTGPGVRLDHGVRTGDTVGTDFDPMLAKVIAYGRDRRDALRRLSAALAGARLHGVGTNRDLLVRALRHPDFARAHHRPEGLHTGFLTGDRLTELARPLADGATERLAALAASLASFEASRGGGALPAGIPAGWRNLPSAPHLRRHTTPDGREITTAFRSVRGAHLPEQEGVRVLSATPDRAVLEVDGLRRAFDVYRTAPDRRGPQGADGPEVFVESALGPVALRVIDPLPEPEATVDPGALPAPMPGTVTAVDVAAGEEVREGQTLLRMEAMKMEHRITAPAAGTVRELPVAAGERVPAGAPLAVLDYTDPDSGPAPAADSGSDGHHAEAAPHDEGLEQ</sequence>
<gene>
    <name evidence="11" type="ORF">H4W79_001483</name>
</gene>
<dbReference type="InterPro" id="IPR050856">
    <property type="entry name" value="Biotin_carboxylase_complex"/>
</dbReference>
<feature type="domain" description="Lipoyl-binding" evidence="8">
    <location>
        <begin position="609"/>
        <end position="684"/>
    </location>
</feature>
<reference evidence="11 12" key="1">
    <citation type="submission" date="2020-10" db="EMBL/GenBank/DDBJ databases">
        <title>Sequencing the genomes of 1000 actinobacteria strains.</title>
        <authorList>
            <person name="Klenk H.-P."/>
        </authorList>
    </citation>
    <scope>NUCLEOTIDE SEQUENCE [LARGE SCALE GENOMIC DNA]</scope>
    <source>
        <strain evidence="11 12">DSM 45157</strain>
    </source>
</reference>
<evidence type="ECO:0000259" key="9">
    <source>
        <dbReference type="PROSITE" id="PS50975"/>
    </source>
</evidence>
<dbReference type="SUPFAM" id="SSF51230">
    <property type="entry name" value="Single hybrid motif"/>
    <property type="match status" value="1"/>
</dbReference>
<keyword evidence="2 11" id="KW-0436">Ligase</keyword>
<dbReference type="RefSeq" id="WP_191273329.1">
    <property type="nucleotide sequence ID" value="NZ_BMXJ01000006.1"/>
</dbReference>
<evidence type="ECO:0000256" key="3">
    <source>
        <dbReference type="ARBA" id="ARBA00022741"/>
    </source>
</evidence>
<dbReference type="InterPro" id="IPR011764">
    <property type="entry name" value="Biotin_carboxylation_dom"/>
</dbReference>
<dbReference type="InterPro" id="IPR013815">
    <property type="entry name" value="ATP_grasp_subdomain_1"/>
</dbReference>
<dbReference type="InterPro" id="IPR001882">
    <property type="entry name" value="Biotin_BS"/>
</dbReference>
<dbReference type="InterPro" id="IPR005482">
    <property type="entry name" value="Biotin_COase_C"/>
</dbReference>
<dbReference type="PROSITE" id="PS50975">
    <property type="entry name" value="ATP_GRASP"/>
    <property type="match status" value="1"/>
</dbReference>
<proteinExistence type="predicted"/>
<dbReference type="PANTHER" id="PTHR18866:SF126">
    <property type="entry name" value="BIOTIN CARBOXYLASE"/>
    <property type="match status" value="1"/>
</dbReference>
<evidence type="ECO:0000256" key="2">
    <source>
        <dbReference type="ARBA" id="ARBA00022598"/>
    </source>
</evidence>
<dbReference type="InterPro" id="IPR005481">
    <property type="entry name" value="BC-like_N"/>
</dbReference>
<evidence type="ECO:0000259" key="10">
    <source>
        <dbReference type="PROSITE" id="PS50979"/>
    </source>
</evidence>
<dbReference type="GO" id="GO:0004658">
    <property type="term" value="F:propionyl-CoA carboxylase activity"/>
    <property type="evidence" value="ECO:0007669"/>
    <property type="project" value="UniProtKB-EC"/>
</dbReference>
<dbReference type="PROSITE" id="PS50979">
    <property type="entry name" value="BC"/>
    <property type="match status" value="1"/>
</dbReference>
<dbReference type="Gene3D" id="3.40.50.20">
    <property type="match status" value="1"/>
</dbReference>
<organism evidence="11 12">
    <name type="scientific">Nocardiopsis terrae</name>
    <dbReference type="NCBI Taxonomy" id="372655"/>
    <lineage>
        <taxon>Bacteria</taxon>
        <taxon>Bacillati</taxon>
        <taxon>Actinomycetota</taxon>
        <taxon>Actinomycetes</taxon>
        <taxon>Streptosporangiales</taxon>
        <taxon>Nocardiopsidaceae</taxon>
        <taxon>Nocardiopsis</taxon>
    </lineage>
</organism>
<dbReference type="Gene3D" id="3.30.470.20">
    <property type="entry name" value="ATP-grasp fold, B domain"/>
    <property type="match status" value="1"/>
</dbReference>
<comment type="cofactor">
    <cofactor evidence="1">
        <name>biotin</name>
        <dbReference type="ChEBI" id="CHEBI:57586"/>
    </cofactor>
</comment>
<dbReference type="InterPro" id="IPR011053">
    <property type="entry name" value="Single_hybrid_motif"/>
</dbReference>
<dbReference type="Pfam" id="PF02786">
    <property type="entry name" value="CPSase_L_D2"/>
    <property type="match status" value="1"/>
</dbReference>
<dbReference type="CDD" id="cd06850">
    <property type="entry name" value="biotinyl_domain"/>
    <property type="match status" value="1"/>
</dbReference>
<keyword evidence="12" id="KW-1185">Reference proteome</keyword>
<dbReference type="EMBL" id="JADBDY010000001">
    <property type="protein sequence ID" value="MBE1457269.1"/>
    <property type="molecule type" value="Genomic_DNA"/>
</dbReference>
<dbReference type="InterPro" id="IPR016185">
    <property type="entry name" value="PreATP-grasp_dom_sf"/>
</dbReference>
<dbReference type="SUPFAM" id="SSF51246">
    <property type="entry name" value="Rudiment single hybrid motif"/>
    <property type="match status" value="1"/>
</dbReference>
<dbReference type="Pfam" id="PF00364">
    <property type="entry name" value="Biotin_lipoyl"/>
    <property type="match status" value="1"/>
</dbReference>
<keyword evidence="4 6" id="KW-0067">ATP-binding</keyword>
<evidence type="ECO:0000259" key="8">
    <source>
        <dbReference type="PROSITE" id="PS50968"/>
    </source>
</evidence>
<dbReference type="PROSITE" id="PS00867">
    <property type="entry name" value="CPSASE_2"/>
    <property type="match status" value="1"/>
</dbReference>
<evidence type="ECO:0000256" key="6">
    <source>
        <dbReference type="PROSITE-ProRule" id="PRU00409"/>
    </source>
</evidence>
<dbReference type="PANTHER" id="PTHR18866">
    <property type="entry name" value="CARBOXYLASE:PYRUVATE/ACETYL-COA/PROPIONYL-COA CARBOXYLASE"/>
    <property type="match status" value="1"/>
</dbReference>
<name>A0ABR9HE13_9ACTN</name>
<feature type="domain" description="Biotin carboxylation" evidence="10">
    <location>
        <begin position="12"/>
        <end position="463"/>
    </location>
</feature>
<evidence type="ECO:0000256" key="7">
    <source>
        <dbReference type="SAM" id="MobiDB-lite"/>
    </source>
</evidence>
<protein>
    <submittedName>
        <fullName evidence="11">Propionyl-CoA carboxylase alpha chain</fullName>
        <ecNumber evidence="11">6.4.1.3</ecNumber>
    </submittedName>
</protein>
<evidence type="ECO:0000313" key="12">
    <source>
        <dbReference type="Proteomes" id="UP000598217"/>
    </source>
</evidence>
<evidence type="ECO:0000256" key="4">
    <source>
        <dbReference type="ARBA" id="ARBA00022840"/>
    </source>
</evidence>
<dbReference type="PROSITE" id="PS00188">
    <property type="entry name" value="BIOTIN"/>
    <property type="match status" value="1"/>
</dbReference>
<dbReference type="SUPFAM" id="SSF52440">
    <property type="entry name" value="PreATP-grasp domain"/>
    <property type="match status" value="1"/>
</dbReference>
<dbReference type="SMART" id="SM00878">
    <property type="entry name" value="Biotin_carb_C"/>
    <property type="match status" value="1"/>
</dbReference>
<evidence type="ECO:0000256" key="1">
    <source>
        <dbReference type="ARBA" id="ARBA00001953"/>
    </source>
</evidence>
<evidence type="ECO:0000256" key="5">
    <source>
        <dbReference type="ARBA" id="ARBA00023267"/>
    </source>
</evidence>
<dbReference type="EC" id="6.4.1.3" evidence="11"/>
<dbReference type="Pfam" id="PF00289">
    <property type="entry name" value="Biotin_carb_N"/>
    <property type="match status" value="1"/>
</dbReference>
<accession>A0ABR9HE13</accession>
<dbReference type="Proteomes" id="UP000598217">
    <property type="component" value="Unassembled WGS sequence"/>
</dbReference>
<evidence type="ECO:0000313" key="11">
    <source>
        <dbReference type="EMBL" id="MBE1457269.1"/>
    </source>
</evidence>
<dbReference type="Gene3D" id="3.30.1490.20">
    <property type="entry name" value="ATP-grasp fold, A domain"/>
    <property type="match status" value="1"/>
</dbReference>
<feature type="region of interest" description="Disordered" evidence="7">
    <location>
        <begin position="680"/>
        <end position="716"/>
    </location>
</feature>
<dbReference type="InterPro" id="IPR000089">
    <property type="entry name" value="Biotin_lipoyl"/>
</dbReference>
<keyword evidence="3 6" id="KW-0547">Nucleotide-binding</keyword>
<dbReference type="InterPro" id="IPR011761">
    <property type="entry name" value="ATP-grasp"/>
</dbReference>
<feature type="compositionally biased region" description="Basic and acidic residues" evidence="7">
    <location>
        <begin position="700"/>
        <end position="716"/>
    </location>
</feature>